<keyword evidence="5 7" id="KW-1133">Transmembrane helix</keyword>
<dbReference type="PANTHER" id="PTHR43394:SF1">
    <property type="entry name" value="ATP-BINDING CASSETTE SUB-FAMILY B MEMBER 10, MITOCHONDRIAL"/>
    <property type="match status" value="1"/>
</dbReference>
<evidence type="ECO:0000256" key="6">
    <source>
        <dbReference type="ARBA" id="ARBA00023136"/>
    </source>
</evidence>
<evidence type="ECO:0000313" key="11">
    <source>
        <dbReference type="Proteomes" id="UP000050833"/>
    </source>
</evidence>
<evidence type="ECO:0000256" key="5">
    <source>
        <dbReference type="ARBA" id="ARBA00022989"/>
    </source>
</evidence>
<feature type="transmembrane region" description="Helical" evidence="7">
    <location>
        <begin position="70"/>
        <end position="92"/>
    </location>
</feature>
<dbReference type="InterPro" id="IPR027417">
    <property type="entry name" value="P-loop_NTPase"/>
</dbReference>
<name>A0AAW3JRC6_9FIRM</name>
<evidence type="ECO:0000256" key="3">
    <source>
        <dbReference type="ARBA" id="ARBA00022741"/>
    </source>
</evidence>
<dbReference type="SUPFAM" id="SSF52540">
    <property type="entry name" value="P-loop containing nucleoside triphosphate hydrolases"/>
    <property type="match status" value="1"/>
</dbReference>
<organism evidence="10 11">
    <name type="scientific">Butyribacter intestini</name>
    <dbReference type="NCBI Taxonomy" id="1703332"/>
    <lineage>
        <taxon>Bacteria</taxon>
        <taxon>Bacillati</taxon>
        <taxon>Bacillota</taxon>
        <taxon>Clostridia</taxon>
        <taxon>Lachnospirales</taxon>
        <taxon>Lachnospiraceae</taxon>
        <taxon>Butyribacter</taxon>
    </lineage>
</organism>
<dbReference type="InterPro" id="IPR039421">
    <property type="entry name" value="Type_1_exporter"/>
</dbReference>
<evidence type="ECO:0000259" key="9">
    <source>
        <dbReference type="PROSITE" id="PS50929"/>
    </source>
</evidence>
<dbReference type="Gene3D" id="1.20.1560.10">
    <property type="entry name" value="ABC transporter type 1, transmembrane domain"/>
    <property type="match status" value="1"/>
</dbReference>
<dbReference type="SUPFAM" id="SSF90123">
    <property type="entry name" value="ABC transporter transmembrane region"/>
    <property type="match status" value="1"/>
</dbReference>
<comment type="caution">
    <text evidence="10">The sequence shown here is derived from an EMBL/GenBank/DDBJ whole genome shotgun (WGS) entry which is preliminary data.</text>
</comment>
<accession>A0AAW3JRC6</accession>
<dbReference type="InterPro" id="IPR011527">
    <property type="entry name" value="ABC1_TM_dom"/>
</dbReference>
<evidence type="ECO:0008006" key="12">
    <source>
        <dbReference type="Google" id="ProtNLM"/>
    </source>
</evidence>
<dbReference type="GO" id="GO:0015421">
    <property type="term" value="F:ABC-type oligopeptide transporter activity"/>
    <property type="evidence" value="ECO:0007669"/>
    <property type="project" value="TreeGrafter"/>
</dbReference>
<evidence type="ECO:0000256" key="7">
    <source>
        <dbReference type="SAM" id="Phobius"/>
    </source>
</evidence>
<evidence type="ECO:0000256" key="4">
    <source>
        <dbReference type="ARBA" id="ARBA00022840"/>
    </source>
</evidence>
<dbReference type="GO" id="GO:0005524">
    <property type="term" value="F:ATP binding"/>
    <property type="evidence" value="ECO:0007669"/>
    <property type="project" value="UniProtKB-KW"/>
</dbReference>
<dbReference type="InterPro" id="IPR003439">
    <property type="entry name" value="ABC_transporter-like_ATP-bd"/>
</dbReference>
<dbReference type="SMART" id="SM00382">
    <property type="entry name" value="AAA"/>
    <property type="match status" value="1"/>
</dbReference>
<keyword evidence="3" id="KW-0547">Nucleotide-binding</keyword>
<protein>
    <recommendedName>
        <fullName evidence="12">ABC transporter ATP-binding protein</fullName>
    </recommendedName>
</protein>
<keyword evidence="2 7" id="KW-0812">Transmembrane</keyword>
<feature type="transmembrane region" description="Helical" evidence="7">
    <location>
        <begin position="160"/>
        <end position="176"/>
    </location>
</feature>
<comment type="subcellular location">
    <subcellularLocation>
        <location evidence="1">Cell membrane</location>
        <topology evidence="1">Multi-pass membrane protein</topology>
    </subcellularLocation>
</comment>
<dbReference type="PROSITE" id="PS50893">
    <property type="entry name" value="ABC_TRANSPORTER_2"/>
    <property type="match status" value="1"/>
</dbReference>
<feature type="transmembrane region" description="Helical" evidence="7">
    <location>
        <begin position="268"/>
        <end position="294"/>
    </location>
</feature>
<feature type="transmembrane region" description="Helical" evidence="7">
    <location>
        <begin position="182"/>
        <end position="201"/>
    </location>
</feature>
<dbReference type="GO" id="GO:0005886">
    <property type="term" value="C:plasma membrane"/>
    <property type="evidence" value="ECO:0007669"/>
    <property type="project" value="UniProtKB-SubCell"/>
</dbReference>
<feature type="domain" description="ABC transporter" evidence="8">
    <location>
        <begin position="361"/>
        <end position="601"/>
    </location>
</feature>
<evidence type="ECO:0000256" key="1">
    <source>
        <dbReference type="ARBA" id="ARBA00004651"/>
    </source>
</evidence>
<feature type="domain" description="ABC transmembrane type-1" evidence="9">
    <location>
        <begin position="160"/>
        <end position="314"/>
    </location>
</feature>
<keyword evidence="6 7" id="KW-0472">Membrane</keyword>
<evidence type="ECO:0000259" key="8">
    <source>
        <dbReference type="PROSITE" id="PS50893"/>
    </source>
</evidence>
<dbReference type="Gene3D" id="3.40.50.300">
    <property type="entry name" value="P-loop containing nucleotide triphosphate hydrolases"/>
    <property type="match status" value="1"/>
</dbReference>
<sequence>MGERKRGVNLAMPSYCSAFWDCIRTIWSMDKKVYLYGLAALPFAALQQILPFYMPKLVVQGVEESARMTMLILQLCALVFLLLICVIVRWHFSGQITSRNQIIAKGLQNRFAKKLLMVDYSYLEDKKFLELKNVVKKDLFGGKVGDDDSTGNLKYFVKDIFELFSTFIMLIVYIAFIVRLEWWLVLIFAMLFAVSFFSGKLTGAYEKKWAKEGGEVWQKMDYITRRTEDFSMAKDIRMYNMENWFDTLFKKYRKKRLDYKAKEMEYRLFGEGVTALPEMISYVLFYGVIVWKFFKGEMPISDVIFYNGMISGFMLQRNSGMTNLHHLINSVSAFGRYKEFIIYGDDMSAEAAELKKAAPQIELKHVSFAYPSSEHNIIDDMSLKIDAGEKIAVVGLNGAGKTTLMKLICGLLHPTKGKILLNGVDMETMTQQEIYAWFSCVFQDVHFLPLSVRENISMKPLNGKVDDRVWECLDKAGMSEVINELPGKDDTLMEKSLNDEATDFSGGQCQKLMLARALYRDSGVLILDEPTAALDAIAENDIYQKYAYFTQNKTSFFVSHRLSSTRFCDRIILIDGGKIAEEGTHKSLLEKNGIYAKMFSLQSRYYQERVVD</sequence>
<gene>
    <name evidence="10" type="ORF">APZ18_11510</name>
</gene>
<evidence type="ECO:0000313" key="10">
    <source>
        <dbReference type="EMBL" id="KQC85306.1"/>
    </source>
</evidence>
<feature type="transmembrane region" description="Helical" evidence="7">
    <location>
        <begin position="33"/>
        <end position="50"/>
    </location>
</feature>
<dbReference type="InterPro" id="IPR003593">
    <property type="entry name" value="AAA+_ATPase"/>
</dbReference>
<dbReference type="EMBL" id="LLKB01000005">
    <property type="protein sequence ID" value="KQC85306.1"/>
    <property type="molecule type" value="Genomic_DNA"/>
</dbReference>
<dbReference type="PROSITE" id="PS50929">
    <property type="entry name" value="ABC_TM1F"/>
    <property type="match status" value="1"/>
</dbReference>
<evidence type="ECO:0000256" key="2">
    <source>
        <dbReference type="ARBA" id="ARBA00022692"/>
    </source>
</evidence>
<dbReference type="InterPro" id="IPR017871">
    <property type="entry name" value="ABC_transporter-like_CS"/>
</dbReference>
<dbReference type="RefSeq" id="WP_022013703.1">
    <property type="nucleotide sequence ID" value="NZ_DBGBRS010000104.1"/>
</dbReference>
<dbReference type="AlphaFoldDB" id="A0AAW3JRC6"/>
<dbReference type="PROSITE" id="PS00211">
    <property type="entry name" value="ABC_TRANSPORTER_1"/>
    <property type="match status" value="1"/>
</dbReference>
<keyword evidence="11" id="KW-1185">Reference proteome</keyword>
<reference evidence="10 11" key="1">
    <citation type="submission" date="2015-10" db="EMBL/GenBank/DDBJ databases">
        <title>Butyribacter intestini gen. nov., sp. nov., a butyric acid-producing bacterium of the family Lachnospiraceae isolated from the human faeces.</title>
        <authorList>
            <person name="Zou Y."/>
            <person name="Xue W."/>
            <person name="Luo G."/>
            <person name="Lv M."/>
        </authorList>
    </citation>
    <scope>NUCLEOTIDE SEQUENCE [LARGE SCALE GENOMIC DNA]</scope>
    <source>
        <strain evidence="10 11">TF01-11</strain>
    </source>
</reference>
<dbReference type="PANTHER" id="PTHR43394">
    <property type="entry name" value="ATP-DEPENDENT PERMEASE MDL1, MITOCHONDRIAL"/>
    <property type="match status" value="1"/>
</dbReference>
<dbReference type="Pfam" id="PF00005">
    <property type="entry name" value="ABC_tran"/>
    <property type="match status" value="1"/>
</dbReference>
<dbReference type="GO" id="GO:0016887">
    <property type="term" value="F:ATP hydrolysis activity"/>
    <property type="evidence" value="ECO:0007669"/>
    <property type="project" value="InterPro"/>
</dbReference>
<keyword evidence="4" id="KW-0067">ATP-binding</keyword>
<dbReference type="CDD" id="cd03228">
    <property type="entry name" value="ABCC_MRP_Like"/>
    <property type="match status" value="1"/>
</dbReference>
<dbReference type="InterPro" id="IPR036640">
    <property type="entry name" value="ABC1_TM_sf"/>
</dbReference>
<dbReference type="Proteomes" id="UP000050833">
    <property type="component" value="Unassembled WGS sequence"/>
</dbReference>
<proteinExistence type="predicted"/>